<organism evidence="1">
    <name type="scientific">uncultured marine virus</name>
    <dbReference type="NCBI Taxonomy" id="186617"/>
    <lineage>
        <taxon>Viruses</taxon>
        <taxon>environmental samples</taxon>
    </lineage>
</organism>
<proteinExistence type="predicted"/>
<evidence type="ECO:0000313" key="1">
    <source>
        <dbReference type="EMBL" id="AKH45855.1"/>
    </source>
</evidence>
<protein>
    <submittedName>
        <fullName evidence="1">Uncharacterized protein</fullName>
    </submittedName>
</protein>
<accession>A0A0F7L1V5</accession>
<dbReference type="EMBL" id="KR029577">
    <property type="protein sequence ID" value="AKH45855.1"/>
    <property type="molecule type" value="Genomic_DNA"/>
</dbReference>
<reference evidence="1" key="2">
    <citation type="submission" date="2015-03" db="EMBL/GenBank/DDBJ databases">
        <authorList>
            <person name="Chow C.-E.T."/>
            <person name="Winget D.M."/>
            <person name="White R.A.III."/>
            <person name="Hallam S.J."/>
            <person name="Suttle C.A."/>
        </authorList>
    </citation>
    <scope>NUCLEOTIDE SEQUENCE</scope>
    <source>
        <strain evidence="1">Anoxic3_1</strain>
    </source>
</reference>
<reference evidence="1" key="1">
    <citation type="journal article" date="2015" name="Front. Microbiol.">
        <title>Combining genomic sequencing methods to explore viral diversity and reveal potential virus-host interactions.</title>
        <authorList>
            <person name="Chow C.E."/>
            <person name="Winget D.M."/>
            <person name="White R.A.III."/>
            <person name="Hallam S.J."/>
            <person name="Suttle C.A."/>
        </authorList>
    </citation>
    <scope>NUCLEOTIDE SEQUENCE</scope>
    <source>
        <strain evidence="1">Anoxic3_1</strain>
    </source>
</reference>
<sequence length="135" mass="15992">MYPILDLATENRLKRLDRRLYVRECRPRIPGRYDIVYEDANGETCIALGKVHEFHDGVFRQLLQCMPWRFNQRFNRFIAANVDSANAQKDAVNTRQLAREASEKMWDDLQFIEQHGGKTDMLAGFVESERQERER</sequence>
<name>A0A0F7L1V5_9VIRU</name>